<reference evidence="7 8" key="1">
    <citation type="submission" date="2016-09" db="EMBL/GenBank/DDBJ databases">
        <title>Extensive genetic diversity and differential bi-allelic expression allows diatom success in the polar Southern Ocean.</title>
        <authorList>
            <consortium name="DOE Joint Genome Institute"/>
            <person name="Mock T."/>
            <person name="Otillar R.P."/>
            <person name="Strauss J."/>
            <person name="Dupont C."/>
            <person name="Frickenhaus S."/>
            <person name="Maumus F."/>
            <person name="Mcmullan M."/>
            <person name="Sanges R."/>
            <person name="Schmutz J."/>
            <person name="Toseland A."/>
            <person name="Valas R."/>
            <person name="Veluchamy A."/>
            <person name="Ward B.J."/>
            <person name="Allen A."/>
            <person name="Barry K."/>
            <person name="Falciatore A."/>
            <person name="Ferrante M."/>
            <person name="Fortunato A.E."/>
            <person name="Gloeckner G."/>
            <person name="Gruber A."/>
            <person name="Hipkin R."/>
            <person name="Janech M."/>
            <person name="Kroth P."/>
            <person name="Leese F."/>
            <person name="Lindquist E."/>
            <person name="Lyon B.R."/>
            <person name="Martin J."/>
            <person name="Mayer C."/>
            <person name="Parker M."/>
            <person name="Quesneville H."/>
            <person name="Raymond J."/>
            <person name="Uhlig C."/>
            <person name="Valentin K.U."/>
            <person name="Worden A.Z."/>
            <person name="Armbrust E.V."/>
            <person name="Bowler C."/>
            <person name="Green B."/>
            <person name="Moulton V."/>
            <person name="Van Oosterhout C."/>
            <person name="Grigoriev I."/>
        </authorList>
    </citation>
    <scope>NUCLEOTIDE SEQUENCE [LARGE SCALE GENOMIC DNA]</scope>
    <source>
        <strain evidence="7 8">CCMP1102</strain>
    </source>
</reference>
<feature type="transmembrane region" description="Helical" evidence="6">
    <location>
        <begin position="226"/>
        <end position="244"/>
    </location>
</feature>
<dbReference type="AlphaFoldDB" id="A0A1E7FV92"/>
<feature type="transmembrane region" description="Helical" evidence="6">
    <location>
        <begin position="12"/>
        <end position="31"/>
    </location>
</feature>
<dbReference type="EMBL" id="KV784353">
    <property type="protein sequence ID" value="OEU22080.1"/>
    <property type="molecule type" value="Genomic_DNA"/>
</dbReference>
<keyword evidence="5 6" id="KW-0472">Membrane</keyword>
<evidence type="ECO:0000256" key="3">
    <source>
        <dbReference type="ARBA" id="ARBA00022692"/>
    </source>
</evidence>
<dbReference type="InterPro" id="IPR008010">
    <property type="entry name" value="Tatp1"/>
</dbReference>
<dbReference type="PANTHER" id="PTHR13317:SF4">
    <property type="entry name" value="TRANSMEMBRANE ANTERIOR POSTERIOR TRANSFORMATION PROTEIN 1 HOMOLOG"/>
    <property type="match status" value="1"/>
</dbReference>
<dbReference type="Proteomes" id="UP000095751">
    <property type="component" value="Unassembled WGS sequence"/>
</dbReference>
<gene>
    <name evidence="7" type="ORF">FRACYDRAFT_267150</name>
</gene>
<evidence type="ECO:0000256" key="4">
    <source>
        <dbReference type="ARBA" id="ARBA00022989"/>
    </source>
</evidence>
<evidence type="ECO:0000256" key="5">
    <source>
        <dbReference type="ARBA" id="ARBA00023136"/>
    </source>
</evidence>
<feature type="transmembrane region" description="Helical" evidence="6">
    <location>
        <begin position="85"/>
        <end position="107"/>
    </location>
</feature>
<evidence type="ECO:0000256" key="1">
    <source>
        <dbReference type="ARBA" id="ARBA00004141"/>
    </source>
</evidence>
<dbReference type="OrthoDB" id="29023at2759"/>
<evidence type="ECO:0000313" key="8">
    <source>
        <dbReference type="Proteomes" id="UP000095751"/>
    </source>
</evidence>
<organism evidence="7 8">
    <name type="scientific">Fragilariopsis cylindrus CCMP1102</name>
    <dbReference type="NCBI Taxonomy" id="635003"/>
    <lineage>
        <taxon>Eukaryota</taxon>
        <taxon>Sar</taxon>
        <taxon>Stramenopiles</taxon>
        <taxon>Ochrophyta</taxon>
        <taxon>Bacillariophyta</taxon>
        <taxon>Bacillariophyceae</taxon>
        <taxon>Bacillariophycidae</taxon>
        <taxon>Bacillariales</taxon>
        <taxon>Bacillariaceae</taxon>
        <taxon>Fragilariopsis</taxon>
    </lineage>
</organism>
<name>A0A1E7FV92_9STRA</name>
<feature type="transmembrane region" description="Helical" evidence="6">
    <location>
        <begin position="188"/>
        <end position="205"/>
    </location>
</feature>
<keyword evidence="4 6" id="KW-1133">Transmembrane helix</keyword>
<evidence type="ECO:0000256" key="2">
    <source>
        <dbReference type="ARBA" id="ARBA00008803"/>
    </source>
</evidence>
<comment type="subcellular location">
    <subcellularLocation>
        <location evidence="1">Membrane</location>
        <topology evidence="1">Multi-pass membrane protein</topology>
    </subcellularLocation>
</comment>
<feature type="transmembrane region" description="Helical" evidence="6">
    <location>
        <begin position="347"/>
        <end position="367"/>
    </location>
</feature>
<feature type="transmembrane region" description="Helical" evidence="6">
    <location>
        <begin position="153"/>
        <end position="176"/>
    </location>
</feature>
<dbReference type="Pfam" id="PF05346">
    <property type="entry name" value="DUF747"/>
    <property type="match status" value="1"/>
</dbReference>
<dbReference type="PANTHER" id="PTHR13317">
    <property type="entry name" value="TRANSMEMBRANE ANTERIOR POSTERIOR TRANSFORMATION PROTEIN 1 HOMOLOG"/>
    <property type="match status" value="1"/>
</dbReference>
<keyword evidence="8" id="KW-1185">Reference proteome</keyword>
<proteinExistence type="inferred from homology"/>
<dbReference type="KEGG" id="fcy:FRACYDRAFT_267150"/>
<accession>A0A1E7FV92</accession>
<sequence length="397" mass="45445">MKEFVKVPSAVEALLTFGFWISVDSFLYTLTVLPIRFAWSLLLLLRLAFTTVTSVFRSSRSKFGDNEESPFEFHRRHSYQLIQVSIIYIIHEYVLMPINISIIYHWIRVQSMVKLYLLVAMVEVFDRLMCSLGQDCLDSLYYNTTRRPRSSRLVVSALVVLTYTALHSFLLFVHVATLNVAMNSSDQALLSLLIGGNFAEIKSTVFKKYNKAGLFKITASDVCERFKLALFLLLVLMLNASQGIDKKMLYSYLSMCGIVWCAEWLSDWLKHSFITKFNFIASGVYSEYGLLLAGDLSGFGHEGDNLDHSHAVVKRLGLAQIPLVCVMTKYLKEAYKYATYENQPQTWQIVLGIFTTWLLLLLIKLSLESFLHRLSRRKLEAAPEFSKHNATVGKKKN</sequence>
<evidence type="ECO:0000256" key="6">
    <source>
        <dbReference type="SAM" id="Phobius"/>
    </source>
</evidence>
<keyword evidence="3 6" id="KW-0812">Transmembrane</keyword>
<dbReference type="InParanoid" id="A0A1E7FV92"/>
<protein>
    <submittedName>
        <fullName evidence="7">DUF747-domain-containing protein</fullName>
    </submittedName>
</protein>
<comment type="similarity">
    <text evidence="2">Belongs to the TAPT1 family.</text>
</comment>
<evidence type="ECO:0000313" key="7">
    <source>
        <dbReference type="EMBL" id="OEU22080.1"/>
    </source>
</evidence>
<dbReference type="GO" id="GO:0005789">
    <property type="term" value="C:endoplasmic reticulum membrane"/>
    <property type="evidence" value="ECO:0007669"/>
    <property type="project" value="TreeGrafter"/>
</dbReference>